<dbReference type="AlphaFoldDB" id="A0A7S2WEF0"/>
<sequence length="582" mass="64597">MGEESGDESSEDSASGSIDESELWQRFVSTYTRVGVSSDDASNSSSDTELDSFAINRMASGECEDLLPSGVETGMEALKQDFEKILGRSRGGEKYVSRPVDFKKGGSRFRSWTRQIGNITKPYDKPCKSKSGPMGWRPSSCPELVVVDLDGVTCRYVQRGHGTGERKNMFYGRVVSSKPVAMDDFIYYFELGVSCNAGAPCGVSVGFSLEDRVDPKHDSSTSLGSSKLSVAYCGANGSIWARGKKIGGSHSMSFGDGDCVGCGINRVLRQVFFTKNGKLVYTTDTTWEGLRIFASAQLHNHGDVIAARFFPPGFQFDVEATVRQMIDDRETEIKSYKSKRELAPAMVREYLEFHGYEKTLDAFSSESDPTTNLADENSRALSSVFSEKYITSNKVGTSWLDNPPQFASLSKRASLRRMIMKGEPLIALETMRKWFPKCVLEFLENVGVVEQLNSQAFVELIRERKIEAAILFARTNLKKNTSANDLVALIAYEDPVASPYRHLMSEEQKELVADSVNRAIISYPRKQGFTRIKDSDEESCYQDGDGKLGDENDFRNATTALENVITQLTVTNILLGRYHTLS</sequence>
<organism evidence="3">
    <name type="scientific">Mucochytrium quahogii</name>
    <dbReference type="NCBI Taxonomy" id="96639"/>
    <lineage>
        <taxon>Eukaryota</taxon>
        <taxon>Sar</taxon>
        <taxon>Stramenopiles</taxon>
        <taxon>Bigyra</taxon>
        <taxon>Labyrinthulomycetes</taxon>
        <taxon>Thraustochytrida</taxon>
        <taxon>Thraustochytriidae</taxon>
        <taxon>Mucochytrium</taxon>
    </lineage>
</organism>
<dbReference type="InterPro" id="IPR001870">
    <property type="entry name" value="B30.2/SPRY"/>
</dbReference>
<dbReference type="Gene3D" id="2.60.120.920">
    <property type="match status" value="1"/>
</dbReference>
<dbReference type="PANTHER" id="PTHR12864">
    <property type="entry name" value="RAN BINDING PROTEIN 9-RELATED"/>
    <property type="match status" value="1"/>
</dbReference>
<dbReference type="InterPro" id="IPR013144">
    <property type="entry name" value="CRA_dom"/>
</dbReference>
<dbReference type="InterPro" id="IPR013320">
    <property type="entry name" value="ConA-like_dom_sf"/>
</dbReference>
<proteinExistence type="predicted"/>
<dbReference type="EMBL" id="HBHK01012630">
    <property type="protein sequence ID" value="CAD9683098.1"/>
    <property type="molecule type" value="Transcribed_RNA"/>
</dbReference>
<dbReference type="InterPro" id="IPR024964">
    <property type="entry name" value="CTLH/CRA"/>
</dbReference>
<dbReference type="PROSITE" id="PS50188">
    <property type="entry name" value="B302_SPRY"/>
    <property type="match status" value="1"/>
</dbReference>
<dbReference type="Pfam" id="PF10607">
    <property type="entry name" value="CTLH"/>
    <property type="match status" value="1"/>
</dbReference>
<feature type="region of interest" description="Disordered" evidence="1">
    <location>
        <begin position="1"/>
        <end position="21"/>
    </location>
</feature>
<evidence type="ECO:0000256" key="1">
    <source>
        <dbReference type="SAM" id="MobiDB-lite"/>
    </source>
</evidence>
<dbReference type="SUPFAM" id="SSF49899">
    <property type="entry name" value="Concanavalin A-like lectins/glucanases"/>
    <property type="match status" value="1"/>
</dbReference>
<evidence type="ECO:0000259" key="2">
    <source>
        <dbReference type="PROSITE" id="PS50188"/>
    </source>
</evidence>
<protein>
    <recommendedName>
        <fullName evidence="2">B30.2/SPRY domain-containing protein</fullName>
    </recommendedName>
</protein>
<accession>A0A7S2WEF0</accession>
<evidence type="ECO:0000313" key="3">
    <source>
        <dbReference type="EMBL" id="CAD9683098.1"/>
    </source>
</evidence>
<dbReference type="InterPro" id="IPR003877">
    <property type="entry name" value="SPRY_dom"/>
</dbReference>
<dbReference type="SMART" id="SM00757">
    <property type="entry name" value="CRA"/>
    <property type="match status" value="1"/>
</dbReference>
<feature type="domain" description="B30.2/SPRY" evidence="2">
    <location>
        <begin position="114"/>
        <end position="314"/>
    </location>
</feature>
<dbReference type="InterPro" id="IPR050618">
    <property type="entry name" value="Ubq-SigPath_Reg"/>
</dbReference>
<dbReference type="InterPro" id="IPR006594">
    <property type="entry name" value="LisH"/>
</dbReference>
<name>A0A7S2WEF0_9STRA</name>
<gene>
    <name evidence="3" type="ORF">QSP1433_LOCUS7952</name>
</gene>
<dbReference type="CDD" id="cd12885">
    <property type="entry name" value="SPRY_RanBP_like"/>
    <property type="match status" value="1"/>
</dbReference>
<dbReference type="Pfam" id="PF00622">
    <property type="entry name" value="SPRY"/>
    <property type="match status" value="1"/>
</dbReference>
<dbReference type="InterPro" id="IPR044736">
    <property type="entry name" value="Gid1/RanBPM/SPLA_SPRY"/>
</dbReference>
<dbReference type="InterPro" id="IPR043136">
    <property type="entry name" value="B30.2/SPRY_sf"/>
</dbReference>
<dbReference type="PROSITE" id="PS50896">
    <property type="entry name" value="LISH"/>
    <property type="match status" value="1"/>
</dbReference>
<reference evidence="3" key="1">
    <citation type="submission" date="2021-01" db="EMBL/GenBank/DDBJ databases">
        <authorList>
            <person name="Corre E."/>
            <person name="Pelletier E."/>
            <person name="Niang G."/>
            <person name="Scheremetjew M."/>
            <person name="Finn R."/>
            <person name="Kale V."/>
            <person name="Holt S."/>
            <person name="Cochrane G."/>
            <person name="Meng A."/>
            <person name="Brown T."/>
            <person name="Cohen L."/>
        </authorList>
    </citation>
    <scope>NUCLEOTIDE SEQUENCE</scope>
    <source>
        <strain evidence="3">NY070348D</strain>
    </source>
</reference>
<feature type="compositionally biased region" description="Acidic residues" evidence="1">
    <location>
        <begin position="1"/>
        <end position="11"/>
    </location>
</feature>